<feature type="transmembrane region" description="Helical" evidence="13">
    <location>
        <begin position="53"/>
        <end position="71"/>
    </location>
</feature>
<dbReference type="EMBL" id="PCYI01000006">
    <property type="protein sequence ID" value="PIR45138.1"/>
    <property type="molecule type" value="Genomic_DNA"/>
</dbReference>
<keyword evidence="9" id="KW-0862">Zinc</keyword>
<evidence type="ECO:0000256" key="6">
    <source>
        <dbReference type="ARBA" id="ARBA00022692"/>
    </source>
</evidence>
<evidence type="ECO:0000256" key="10">
    <source>
        <dbReference type="ARBA" id="ARBA00022989"/>
    </source>
</evidence>
<reference evidence="15 16" key="1">
    <citation type="submission" date="2017-09" db="EMBL/GenBank/DDBJ databases">
        <title>Depth-based differentiation of microbial function through sediment-hosted aquifers and enrichment of novel symbionts in the deep terrestrial subsurface.</title>
        <authorList>
            <person name="Probst A.J."/>
            <person name="Ladd B."/>
            <person name="Jarett J.K."/>
            <person name="Geller-Mcgrath D.E."/>
            <person name="Sieber C.M."/>
            <person name="Emerson J.B."/>
            <person name="Anantharaman K."/>
            <person name="Thomas B.C."/>
            <person name="Malmstrom R."/>
            <person name="Stieglmeier M."/>
            <person name="Klingl A."/>
            <person name="Woyke T."/>
            <person name="Ryan C.M."/>
            <person name="Banfield J.F."/>
        </authorList>
    </citation>
    <scope>NUCLEOTIDE SEQUENCE [LARGE SCALE GENOMIC DNA]</scope>
    <source>
        <strain evidence="15">CG10_big_fil_rev_8_21_14_0_10_51_16</strain>
    </source>
</reference>
<keyword evidence="7" id="KW-0479">Metal-binding</keyword>
<dbReference type="GO" id="GO:0046872">
    <property type="term" value="F:metal ion binding"/>
    <property type="evidence" value="ECO:0007669"/>
    <property type="project" value="UniProtKB-KW"/>
</dbReference>
<feature type="transmembrane region" description="Helical" evidence="13">
    <location>
        <begin position="91"/>
        <end position="111"/>
    </location>
</feature>
<keyword evidence="4" id="KW-1003">Cell membrane</keyword>
<evidence type="ECO:0000256" key="1">
    <source>
        <dbReference type="ARBA" id="ARBA00001947"/>
    </source>
</evidence>
<feature type="domain" description="Peptidase M50" evidence="14">
    <location>
        <begin position="120"/>
        <end position="178"/>
    </location>
</feature>
<dbReference type="PANTHER" id="PTHR35864:SF1">
    <property type="entry name" value="ZINC METALLOPROTEASE YWHC-RELATED"/>
    <property type="match status" value="1"/>
</dbReference>
<dbReference type="Pfam" id="PF02163">
    <property type="entry name" value="Peptidase_M50"/>
    <property type="match status" value="1"/>
</dbReference>
<evidence type="ECO:0000256" key="3">
    <source>
        <dbReference type="ARBA" id="ARBA00007931"/>
    </source>
</evidence>
<keyword evidence="11" id="KW-0482">Metalloprotease</keyword>
<accession>A0A2H0RF56</accession>
<evidence type="ECO:0000256" key="11">
    <source>
        <dbReference type="ARBA" id="ARBA00023049"/>
    </source>
</evidence>
<evidence type="ECO:0000313" key="16">
    <source>
        <dbReference type="Proteomes" id="UP000228767"/>
    </source>
</evidence>
<keyword evidence="5 15" id="KW-0645">Protease</keyword>
<gene>
    <name evidence="15" type="ORF">COV10_01280</name>
</gene>
<dbReference type="CDD" id="cd06158">
    <property type="entry name" value="S2P-M50_like_1"/>
    <property type="match status" value="1"/>
</dbReference>
<comment type="caution">
    <text evidence="15">The sequence shown here is derived from an EMBL/GenBank/DDBJ whole genome shotgun (WGS) entry which is preliminary data.</text>
</comment>
<sequence length="202" mass="21934">MQGIDIIFAIAVLIMSVVIHEVSHGYVAYALGDPTAKMAGRLTLNPIRHLDPVGSILVPLVTSIFGFTFGWAKPVPYNPYNLRVGKWGPAYVAAAGPLSNLLVAIILGLTLRFGLVDGAAASFLTLIVFINILLAVFNLIPIPPLDGSGVLFALLPYRFQYIENFMRQNFLLLIVLLIFFGGNLLGLLSGLAFRFITGFPLF</sequence>
<feature type="transmembrane region" description="Helical" evidence="13">
    <location>
        <begin position="170"/>
        <end position="196"/>
    </location>
</feature>
<dbReference type="InterPro" id="IPR044537">
    <property type="entry name" value="Rip2-like"/>
</dbReference>
<dbReference type="InterPro" id="IPR008915">
    <property type="entry name" value="Peptidase_M50"/>
</dbReference>
<evidence type="ECO:0000259" key="14">
    <source>
        <dbReference type="Pfam" id="PF02163"/>
    </source>
</evidence>
<protein>
    <submittedName>
        <fullName evidence="15">Site-2 protease family protein</fullName>
    </submittedName>
</protein>
<feature type="transmembrane region" description="Helical" evidence="13">
    <location>
        <begin position="123"/>
        <end position="142"/>
    </location>
</feature>
<feature type="transmembrane region" description="Helical" evidence="13">
    <location>
        <begin position="6"/>
        <end position="32"/>
    </location>
</feature>
<keyword evidence="8" id="KW-0378">Hydrolase</keyword>
<dbReference type="GO" id="GO:0008237">
    <property type="term" value="F:metallopeptidase activity"/>
    <property type="evidence" value="ECO:0007669"/>
    <property type="project" value="UniProtKB-KW"/>
</dbReference>
<name>A0A2H0RF56_9BACT</name>
<evidence type="ECO:0000256" key="12">
    <source>
        <dbReference type="ARBA" id="ARBA00023136"/>
    </source>
</evidence>
<comment type="similarity">
    <text evidence="3">Belongs to the peptidase M50B family.</text>
</comment>
<dbReference type="AlphaFoldDB" id="A0A2H0RF56"/>
<dbReference type="GO" id="GO:0006508">
    <property type="term" value="P:proteolysis"/>
    <property type="evidence" value="ECO:0007669"/>
    <property type="project" value="UniProtKB-KW"/>
</dbReference>
<evidence type="ECO:0000256" key="8">
    <source>
        <dbReference type="ARBA" id="ARBA00022801"/>
    </source>
</evidence>
<proteinExistence type="inferred from homology"/>
<keyword evidence="12 13" id="KW-0472">Membrane</keyword>
<evidence type="ECO:0000256" key="5">
    <source>
        <dbReference type="ARBA" id="ARBA00022670"/>
    </source>
</evidence>
<comment type="subcellular location">
    <subcellularLocation>
        <location evidence="2">Cell membrane</location>
        <topology evidence="2">Multi-pass membrane protein</topology>
    </subcellularLocation>
</comment>
<evidence type="ECO:0000313" key="15">
    <source>
        <dbReference type="EMBL" id="PIR45138.1"/>
    </source>
</evidence>
<dbReference type="PANTHER" id="PTHR35864">
    <property type="entry name" value="ZINC METALLOPROTEASE MJ0611-RELATED"/>
    <property type="match status" value="1"/>
</dbReference>
<keyword evidence="6 13" id="KW-0812">Transmembrane</keyword>
<dbReference type="InterPro" id="IPR052348">
    <property type="entry name" value="Metallopeptidase_M50B"/>
</dbReference>
<dbReference type="Proteomes" id="UP000228767">
    <property type="component" value="Unassembled WGS sequence"/>
</dbReference>
<comment type="cofactor">
    <cofactor evidence="1">
        <name>Zn(2+)</name>
        <dbReference type="ChEBI" id="CHEBI:29105"/>
    </cofactor>
</comment>
<dbReference type="GO" id="GO:0005886">
    <property type="term" value="C:plasma membrane"/>
    <property type="evidence" value="ECO:0007669"/>
    <property type="project" value="UniProtKB-SubCell"/>
</dbReference>
<evidence type="ECO:0000256" key="7">
    <source>
        <dbReference type="ARBA" id="ARBA00022723"/>
    </source>
</evidence>
<evidence type="ECO:0000256" key="4">
    <source>
        <dbReference type="ARBA" id="ARBA00022475"/>
    </source>
</evidence>
<evidence type="ECO:0000256" key="13">
    <source>
        <dbReference type="SAM" id="Phobius"/>
    </source>
</evidence>
<organism evidence="15 16">
    <name type="scientific">Candidatus Vogelbacteria bacterium CG10_big_fil_rev_8_21_14_0_10_51_16</name>
    <dbReference type="NCBI Taxonomy" id="1975045"/>
    <lineage>
        <taxon>Bacteria</taxon>
        <taxon>Candidatus Vogeliibacteriota</taxon>
    </lineage>
</organism>
<evidence type="ECO:0000256" key="2">
    <source>
        <dbReference type="ARBA" id="ARBA00004651"/>
    </source>
</evidence>
<evidence type="ECO:0000256" key="9">
    <source>
        <dbReference type="ARBA" id="ARBA00022833"/>
    </source>
</evidence>
<keyword evidence="10 13" id="KW-1133">Transmembrane helix</keyword>